<organism evidence="3">
    <name type="scientific">marine metagenome</name>
    <dbReference type="NCBI Taxonomy" id="408172"/>
    <lineage>
        <taxon>unclassified sequences</taxon>
        <taxon>metagenomes</taxon>
        <taxon>ecological metagenomes</taxon>
    </lineage>
</organism>
<dbReference type="NCBIfam" id="TIGR03083">
    <property type="entry name" value="maleylpyruvate isomerase family mycothiol-dependent enzyme"/>
    <property type="match status" value="1"/>
</dbReference>
<dbReference type="Pfam" id="PF11716">
    <property type="entry name" value="MDMPI_N"/>
    <property type="match status" value="1"/>
</dbReference>
<evidence type="ECO:0000259" key="1">
    <source>
        <dbReference type="Pfam" id="PF08608"/>
    </source>
</evidence>
<dbReference type="EMBL" id="UINC01001116">
    <property type="protein sequence ID" value="SUZ71308.1"/>
    <property type="molecule type" value="Genomic_DNA"/>
</dbReference>
<proteinExistence type="predicted"/>
<name>A0A381PXK4_9ZZZZ</name>
<dbReference type="InterPro" id="IPR017517">
    <property type="entry name" value="Maleyloyr_isom"/>
</dbReference>
<dbReference type="Gene3D" id="1.20.120.450">
    <property type="entry name" value="dinb family like domain"/>
    <property type="match status" value="1"/>
</dbReference>
<sequence>MERADVLGPVATNYHPDVDQICDDLEAETTALATVVSGLTEEQWRAPTVAEGWDSHETILHLGAADWACHLAVTDPVLFTNARQQLSKGEVSLHELVGSNIRAMSGGELWAWFLSGQKVMIDALRNVEPKARITWLGPDIGARSLATSRLLETWTHSHDLADSFEMQYPQTDRLRHIAHIGYVTREFSYINRGMAVPSEPVRVELTGPSGDHWYWGPDDAAHRVTASAYEFCKVLTRRTPLIESTVQAEGALAMEWMEIAQPWIEPPRISDQA</sequence>
<gene>
    <name evidence="3" type="ORF">METZ01_LOCUS24162</name>
</gene>
<protein>
    <submittedName>
        <fullName evidence="3">Uncharacterized protein</fullName>
    </submittedName>
</protein>
<dbReference type="GO" id="GO:0046872">
    <property type="term" value="F:metal ion binding"/>
    <property type="evidence" value="ECO:0007669"/>
    <property type="project" value="InterPro"/>
</dbReference>
<accession>A0A381PXK4</accession>
<dbReference type="InterPro" id="IPR034660">
    <property type="entry name" value="DinB/YfiT-like"/>
</dbReference>
<evidence type="ECO:0000313" key="3">
    <source>
        <dbReference type="EMBL" id="SUZ71308.1"/>
    </source>
</evidence>
<reference evidence="3" key="1">
    <citation type="submission" date="2018-05" db="EMBL/GenBank/DDBJ databases">
        <authorList>
            <person name="Lanie J.A."/>
            <person name="Ng W.-L."/>
            <person name="Kazmierczak K.M."/>
            <person name="Andrzejewski T.M."/>
            <person name="Davidsen T.M."/>
            <person name="Wayne K.J."/>
            <person name="Tettelin H."/>
            <person name="Glass J.I."/>
            <person name="Rusch D."/>
            <person name="Podicherti R."/>
            <person name="Tsui H.-C.T."/>
            <person name="Winkler M.E."/>
        </authorList>
    </citation>
    <scope>NUCLEOTIDE SEQUENCE</scope>
</reference>
<dbReference type="InterPro" id="IPR024344">
    <property type="entry name" value="MDMPI_metal-binding"/>
</dbReference>
<dbReference type="SUPFAM" id="SSF109854">
    <property type="entry name" value="DinB/YfiT-like putative metalloenzymes"/>
    <property type="match status" value="1"/>
</dbReference>
<feature type="domain" description="tRNA wybutosine-synthesis" evidence="1">
    <location>
        <begin position="197"/>
        <end position="238"/>
    </location>
</feature>
<dbReference type="InterPro" id="IPR013917">
    <property type="entry name" value="tRNA_wybutosine-synth"/>
</dbReference>
<dbReference type="Pfam" id="PF08608">
    <property type="entry name" value="Wyosine_form"/>
    <property type="match status" value="1"/>
</dbReference>
<evidence type="ECO:0000259" key="2">
    <source>
        <dbReference type="Pfam" id="PF11716"/>
    </source>
</evidence>
<feature type="domain" description="Mycothiol-dependent maleylpyruvate isomerase metal-binding" evidence="2">
    <location>
        <begin position="25"/>
        <end position="161"/>
    </location>
</feature>
<dbReference type="AlphaFoldDB" id="A0A381PXK4"/>